<evidence type="ECO:0000259" key="1">
    <source>
        <dbReference type="Pfam" id="PF01323"/>
    </source>
</evidence>
<dbReference type="PANTHER" id="PTHR13887">
    <property type="entry name" value="GLUTATHIONE S-TRANSFERASE KAPPA"/>
    <property type="match status" value="1"/>
</dbReference>
<dbReference type="OrthoDB" id="1930760at2759"/>
<reference evidence="2 3" key="1">
    <citation type="journal article" date="2011" name="Proc. Natl. Acad. Sci. U.S.A.">
        <title>Genome and transcriptome analyses of the mountain pine beetle-fungal symbiont Grosmannia clavigera, a lodgepole pine pathogen.</title>
        <authorList>
            <person name="DiGuistini S."/>
            <person name="Wang Y."/>
            <person name="Liao N.Y."/>
            <person name="Taylor G."/>
            <person name="Tanguay P."/>
            <person name="Feau N."/>
            <person name="Henrissat B."/>
            <person name="Chan S.K."/>
            <person name="Hesse-Orce U."/>
            <person name="Alamouti S.M."/>
            <person name="Tsui C.K.M."/>
            <person name="Docking R.T."/>
            <person name="Levasseur A."/>
            <person name="Haridas S."/>
            <person name="Robertson G."/>
            <person name="Birol I."/>
            <person name="Holt R.A."/>
            <person name="Marra M.A."/>
            <person name="Hamelin R.C."/>
            <person name="Hirst M."/>
            <person name="Jones S.J.M."/>
            <person name="Bohlmann J."/>
            <person name="Breuil C."/>
        </authorList>
    </citation>
    <scope>NUCLEOTIDE SEQUENCE [LARGE SCALE GENOMIC DNA]</scope>
    <source>
        <strain evidence="3">kw1407 / UAMH 11150</strain>
    </source>
</reference>
<sequence length="222" mass="24124">MVVINIKVISDAVCPFCYVGKKRLERAIDLYRRSVPGGADDRFNISWLPFYLDPGSSKVGIPSLERMAQKFGADRSRAIIAHIRGVGATEGIDFTYAGKAGNTRDAHRLVQLAKQKETDGSTDLENAVITHLFRSYFEDGGDITSHDDLVAAAELSGLDGPEVRAWLSSGKGGVEVDAKVDDAYARGVSGVPHFIINDNIEIGGAQDVQVFVEKLMKARREA</sequence>
<name>F0XN81_GROCL</name>
<dbReference type="RefSeq" id="XP_014170330.1">
    <property type="nucleotide sequence ID" value="XM_014314855.1"/>
</dbReference>
<dbReference type="GO" id="GO:0016491">
    <property type="term" value="F:oxidoreductase activity"/>
    <property type="evidence" value="ECO:0007669"/>
    <property type="project" value="InterPro"/>
</dbReference>
<keyword evidence="3" id="KW-1185">Reference proteome</keyword>
<dbReference type="Pfam" id="PF01323">
    <property type="entry name" value="DSBA"/>
    <property type="match status" value="1"/>
</dbReference>
<dbReference type="AlphaFoldDB" id="F0XN81"/>
<proteinExistence type="predicted"/>
<dbReference type="CDD" id="cd03024">
    <property type="entry name" value="DsbA_FrnE"/>
    <property type="match status" value="1"/>
</dbReference>
<evidence type="ECO:0000313" key="2">
    <source>
        <dbReference type="EMBL" id="EFX00848.1"/>
    </source>
</evidence>
<dbReference type="PANTHER" id="PTHR13887:SF41">
    <property type="entry name" value="THIOREDOXIN SUPERFAMILY PROTEIN"/>
    <property type="match status" value="1"/>
</dbReference>
<protein>
    <submittedName>
        <fullName evidence="2">Dsba-like thioredoxin domain containing protein</fullName>
    </submittedName>
</protein>
<dbReference type="InParanoid" id="F0XN81"/>
<dbReference type="STRING" id="655863.F0XN81"/>
<dbReference type="HOGENOM" id="CLU_069253_0_1_1"/>
<accession>F0XN81</accession>
<dbReference type="GeneID" id="25974861"/>
<evidence type="ECO:0000313" key="3">
    <source>
        <dbReference type="Proteomes" id="UP000007796"/>
    </source>
</evidence>
<dbReference type="eggNOG" id="ENOG502QTH7">
    <property type="taxonomic scope" value="Eukaryota"/>
</dbReference>
<dbReference type="EMBL" id="GL629795">
    <property type="protein sequence ID" value="EFX00848.1"/>
    <property type="molecule type" value="Genomic_DNA"/>
</dbReference>
<dbReference type="Gene3D" id="3.40.30.10">
    <property type="entry name" value="Glutaredoxin"/>
    <property type="match status" value="1"/>
</dbReference>
<gene>
    <name evidence="2" type="ORF">CMQ_1929</name>
</gene>
<dbReference type="Proteomes" id="UP000007796">
    <property type="component" value="Unassembled WGS sequence"/>
</dbReference>
<feature type="domain" description="DSBA-like thioredoxin" evidence="1">
    <location>
        <begin position="6"/>
        <end position="215"/>
    </location>
</feature>
<organism evidence="3">
    <name type="scientific">Grosmannia clavigera (strain kw1407 / UAMH 11150)</name>
    <name type="common">Blue stain fungus</name>
    <name type="synonym">Graphiocladiella clavigera</name>
    <dbReference type="NCBI Taxonomy" id="655863"/>
    <lineage>
        <taxon>Eukaryota</taxon>
        <taxon>Fungi</taxon>
        <taxon>Dikarya</taxon>
        <taxon>Ascomycota</taxon>
        <taxon>Pezizomycotina</taxon>
        <taxon>Sordariomycetes</taxon>
        <taxon>Sordariomycetidae</taxon>
        <taxon>Ophiostomatales</taxon>
        <taxon>Ophiostomataceae</taxon>
        <taxon>Leptographium</taxon>
    </lineage>
</organism>
<dbReference type="InterPro" id="IPR036249">
    <property type="entry name" value="Thioredoxin-like_sf"/>
</dbReference>
<dbReference type="InterPro" id="IPR001853">
    <property type="entry name" value="DSBA-like_thioredoxin_dom"/>
</dbReference>
<dbReference type="SUPFAM" id="SSF52833">
    <property type="entry name" value="Thioredoxin-like"/>
    <property type="match status" value="1"/>
</dbReference>